<sequence length="476" mass="51406">MDVNFVLNDASGSYSNQQPISIHPYQNQMQSLPTSAPHSQAEANFYFQQRQFNATQGHLGNFSEAQNQTATATQHFELMKMHNGNASNVRFAPNGYLQENDAMLQRQQQQMAVSSPSVSSTADLSGGLANGQNGIRYGGICGGAQHLDSTCFNVQHSAVDGGVGNGDFCGATMVRQSPQFCAMNGQMLNGQSGGMCFPPSLPSMMMPSPNAALRRTFLFSSDMANSAVKSMQQHLAEDMAANSPAPQTNAGRGTKRKASVAQSATDLQQPHSMSLSPRDVRPPSYTSSVGHPQSAPIFDIEMFKNSSGQLQSNGAMTNYMQNGPFGQMDDPLKKMERMASKTLNEPANCRMQRLCSEDDANQSHQLLVGAVDASKQEKMHKLYAIEKALQSVADTSPSYPNSSPFSDSQAPLHHYATARPMGSIPQNHSVKMTVMNSSQQMYNSLGEHLGMMQGGPVMVPPAGSSEVMSQQSWLPQ</sequence>
<accession>A0A183CCW6</accession>
<evidence type="ECO:0000256" key="1">
    <source>
        <dbReference type="SAM" id="MobiDB-lite"/>
    </source>
</evidence>
<name>A0A183CCW6_GLOPA</name>
<dbReference type="WBParaSite" id="GPLIN_001071800">
    <property type="protein sequence ID" value="GPLIN_001071800"/>
    <property type="gene ID" value="GPLIN_001071800"/>
</dbReference>
<dbReference type="Proteomes" id="UP000050741">
    <property type="component" value="Unassembled WGS sequence"/>
</dbReference>
<organism evidence="2 3">
    <name type="scientific">Globodera pallida</name>
    <name type="common">Potato cyst nematode worm</name>
    <name type="synonym">Heterodera pallida</name>
    <dbReference type="NCBI Taxonomy" id="36090"/>
    <lineage>
        <taxon>Eukaryota</taxon>
        <taxon>Metazoa</taxon>
        <taxon>Ecdysozoa</taxon>
        <taxon>Nematoda</taxon>
        <taxon>Chromadorea</taxon>
        <taxon>Rhabditida</taxon>
        <taxon>Tylenchina</taxon>
        <taxon>Tylenchomorpha</taxon>
        <taxon>Tylenchoidea</taxon>
        <taxon>Heteroderidae</taxon>
        <taxon>Heteroderinae</taxon>
        <taxon>Globodera</taxon>
    </lineage>
</organism>
<proteinExistence type="predicted"/>
<reference evidence="2" key="2">
    <citation type="submission" date="2014-05" db="EMBL/GenBank/DDBJ databases">
        <title>The genome and life-stage specific transcriptomes of Globodera pallida elucidate key aspects of plant parasitism by a cyst nematode.</title>
        <authorList>
            <person name="Cotton J.A."/>
            <person name="Lilley C.J."/>
            <person name="Jones L.M."/>
            <person name="Kikuchi T."/>
            <person name="Reid A.J."/>
            <person name="Thorpe P."/>
            <person name="Tsai I.J."/>
            <person name="Beasley H."/>
            <person name="Blok V."/>
            <person name="Cock P.J.A."/>
            <person name="Van den Akker S.E."/>
            <person name="Holroyd N."/>
            <person name="Hunt M."/>
            <person name="Mantelin S."/>
            <person name="Naghra H."/>
            <person name="Pain A."/>
            <person name="Palomares-Rius J.E."/>
            <person name="Zarowiecki M."/>
            <person name="Berriman M."/>
            <person name="Jones J.T."/>
            <person name="Urwin P.E."/>
        </authorList>
    </citation>
    <scope>NUCLEOTIDE SEQUENCE [LARGE SCALE GENOMIC DNA]</scope>
    <source>
        <strain evidence="2">Lindley</strain>
    </source>
</reference>
<feature type="compositionally biased region" description="Polar residues" evidence="1">
    <location>
        <begin position="260"/>
        <end position="275"/>
    </location>
</feature>
<dbReference type="AlphaFoldDB" id="A0A183CCW6"/>
<evidence type="ECO:0000313" key="2">
    <source>
        <dbReference type="Proteomes" id="UP000050741"/>
    </source>
</evidence>
<reference evidence="2" key="1">
    <citation type="submission" date="2013-12" db="EMBL/GenBank/DDBJ databases">
        <authorList>
            <person name="Aslett M."/>
        </authorList>
    </citation>
    <scope>NUCLEOTIDE SEQUENCE [LARGE SCALE GENOMIC DNA]</scope>
    <source>
        <strain evidence="2">Lindley</strain>
    </source>
</reference>
<protein>
    <submittedName>
        <fullName evidence="3">BHLH domain-containing protein</fullName>
    </submittedName>
</protein>
<evidence type="ECO:0000313" key="3">
    <source>
        <dbReference type="WBParaSite" id="GPLIN_001071800"/>
    </source>
</evidence>
<keyword evidence="2" id="KW-1185">Reference proteome</keyword>
<reference evidence="3" key="3">
    <citation type="submission" date="2016-06" db="UniProtKB">
        <authorList>
            <consortium name="WormBaseParasite"/>
        </authorList>
    </citation>
    <scope>IDENTIFICATION</scope>
</reference>
<feature type="region of interest" description="Disordered" evidence="1">
    <location>
        <begin position="242"/>
        <end position="292"/>
    </location>
</feature>